<evidence type="ECO:0000313" key="18">
    <source>
        <dbReference type="Proteomes" id="UP000011922"/>
    </source>
</evidence>
<feature type="modified residue" description="4-aspartylphosphate" evidence="11">
    <location>
        <position position="1016"/>
    </location>
</feature>
<feature type="domain" description="Histidine kinase" evidence="13">
    <location>
        <begin position="721"/>
        <end position="944"/>
    </location>
</feature>
<evidence type="ECO:0000256" key="6">
    <source>
        <dbReference type="ARBA" id="ARBA00022777"/>
    </source>
</evidence>
<dbReference type="NCBIfam" id="TIGR00229">
    <property type="entry name" value="sensory_box"/>
    <property type="match status" value="4"/>
</dbReference>
<dbReference type="Pfam" id="PF08448">
    <property type="entry name" value="PAS_4"/>
    <property type="match status" value="3"/>
</dbReference>
<dbReference type="PRINTS" id="PR00344">
    <property type="entry name" value="BCTRLSENSOR"/>
</dbReference>
<dbReference type="GO" id="GO:0005524">
    <property type="term" value="F:ATP binding"/>
    <property type="evidence" value="ECO:0007669"/>
    <property type="project" value="UniProtKB-KW"/>
</dbReference>
<evidence type="ECO:0000256" key="10">
    <source>
        <dbReference type="ARBA" id="ARBA00068150"/>
    </source>
</evidence>
<dbReference type="FunFam" id="1.10.287.130:FF:000002">
    <property type="entry name" value="Two-component osmosensing histidine kinase"/>
    <property type="match status" value="1"/>
</dbReference>
<dbReference type="InterPro" id="IPR013656">
    <property type="entry name" value="PAS_4"/>
</dbReference>
<comment type="catalytic activity">
    <reaction evidence="1">
        <text>ATP + protein L-histidine = ADP + protein N-phospho-L-histidine.</text>
        <dbReference type="EC" id="2.7.13.3"/>
    </reaction>
</comment>
<evidence type="ECO:0000259" key="14">
    <source>
        <dbReference type="PROSITE" id="PS50110"/>
    </source>
</evidence>
<keyword evidence="8" id="KW-0902">Two-component regulatory system</keyword>
<evidence type="ECO:0000259" key="15">
    <source>
        <dbReference type="PROSITE" id="PS50112"/>
    </source>
</evidence>
<dbReference type="InterPro" id="IPR003661">
    <property type="entry name" value="HisK_dim/P_dom"/>
</dbReference>
<dbReference type="SUPFAM" id="SSF55781">
    <property type="entry name" value="GAF domain-like"/>
    <property type="match status" value="1"/>
</dbReference>
<dbReference type="SMART" id="SM00388">
    <property type="entry name" value="HisKA"/>
    <property type="match status" value="1"/>
</dbReference>
<proteinExistence type="predicted"/>
<dbReference type="Pfam" id="PF00072">
    <property type="entry name" value="Response_reg"/>
    <property type="match status" value="1"/>
</dbReference>
<evidence type="ECO:0000256" key="7">
    <source>
        <dbReference type="ARBA" id="ARBA00022840"/>
    </source>
</evidence>
<evidence type="ECO:0000256" key="8">
    <source>
        <dbReference type="ARBA" id="ARBA00023012"/>
    </source>
</evidence>
<name>M5PPC7_DESAF</name>
<dbReference type="SMART" id="SM00091">
    <property type="entry name" value="PAS"/>
    <property type="match status" value="4"/>
</dbReference>
<keyword evidence="6" id="KW-0418">Kinase</keyword>
<dbReference type="FunFam" id="3.30.565.10:FF:000010">
    <property type="entry name" value="Sensor histidine kinase RcsC"/>
    <property type="match status" value="1"/>
</dbReference>
<dbReference type="PROSITE" id="PS50112">
    <property type="entry name" value="PAS"/>
    <property type="match status" value="3"/>
</dbReference>
<evidence type="ECO:0000256" key="2">
    <source>
        <dbReference type="ARBA" id="ARBA00012438"/>
    </source>
</evidence>
<reference evidence="17 18" key="1">
    <citation type="journal article" date="2013" name="Genome Announc.">
        <title>Draft Genome Sequence for Desulfovibrio africanus Strain PCS.</title>
        <authorList>
            <person name="Brown S.D."/>
            <person name="Utturkar S.M."/>
            <person name="Arkin A.P."/>
            <person name="Deutschbauer A.M."/>
            <person name="Elias D.A."/>
            <person name="Hazen T.C."/>
            <person name="Chakraborty R."/>
        </authorList>
    </citation>
    <scope>NUCLEOTIDE SEQUENCE [LARGE SCALE GENOMIC DNA]</scope>
    <source>
        <strain evidence="17 18">PCS</strain>
    </source>
</reference>
<dbReference type="Gene3D" id="3.40.50.2300">
    <property type="match status" value="1"/>
</dbReference>
<dbReference type="GO" id="GO:0006355">
    <property type="term" value="P:regulation of DNA-templated transcription"/>
    <property type="evidence" value="ECO:0007669"/>
    <property type="project" value="InterPro"/>
</dbReference>
<dbReference type="Gene3D" id="3.30.450.20">
    <property type="entry name" value="PAS domain"/>
    <property type="match status" value="4"/>
</dbReference>
<dbReference type="OrthoDB" id="5383323at2"/>
<dbReference type="SMART" id="SM00086">
    <property type="entry name" value="PAC"/>
    <property type="match status" value="3"/>
</dbReference>
<dbReference type="InterPro" id="IPR000700">
    <property type="entry name" value="PAS-assoc_C"/>
</dbReference>
<dbReference type="RefSeq" id="WP_005988949.1">
    <property type="nucleotide sequence ID" value="NZ_AOSV01000035.1"/>
</dbReference>
<dbReference type="InterPro" id="IPR036890">
    <property type="entry name" value="HATPase_C_sf"/>
</dbReference>
<dbReference type="PROSITE" id="PS50113">
    <property type="entry name" value="PAC"/>
    <property type="match status" value="3"/>
</dbReference>
<dbReference type="InterPro" id="IPR004358">
    <property type="entry name" value="Sig_transdc_His_kin-like_C"/>
</dbReference>
<comment type="subunit">
    <text evidence="9">At low DSF concentrations, interacts with RpfF.</text>
</comment>
<dbReference type="InterPro" id="IPR011006">
    <property type="entry name" value="CheY-like_superfamily"/>
</dbReference>
<dbReference type="Gene3D" id="1.10.287.130">
    <property type="match status" value="1"/>
</dbReference>
<dbReference type="AlphaFoldDB" id="M5PPC7"/>
<evidence type="ECO:0000259" key="16">
    <source>
        <dbReference type="PROSITE" id="PS50113"/>
    </source>
</evidence>
<dbReference type="InterPro" id="IPR001610">
    <property type="entry name" value="PAC"/>
</dbReference>
<evidence type="ECO:0000256" key="3">
    <source>
        <dbReference type="ARBA" id="ARBA00022553"/>
    </source>
</evidence>
<keyword evidence="7" id="KW-0067">ATP-binding</keyword>
<evidence type="ECO:0000256" key="4">
    <source>
        <dbReference type="ARBA" id="ARBA00022679"/>
    </source>
</evidence>
<dbReference type="CDD" id="cd00130">
    <property type="entry name" value="PAS"/>
    <property type="match status" value="4"/>
</dbReference>
<feature type="domain" description="PAS" evidence="15">
    <location>
        <begin position="408"/>
        <end position="454"/>
    </location>
</feature>
<evidence type="ECO:0000256" key="9">
    <source>
        <dbReference type="ARBA" id="ARBA00064003"/>
    </source>
</evidence>
<dbReference type="GO" id="GO:0000155">
    <property type="term" value="F:phosphorelay sensor kinase activity"/>
    <property type="evidence" value="ECO:0007669"/>
    <property type="project" value="InterPro"/>
</dbReference>
<feature type="domain" description="PAC" evidence="16">
    <location>
        <begin position="227"/>
        <end position="282"/>
    </location>
</feature>
<dbReference type="SMART" id="SM00448">
    <property type="entry name" value="REC"/>
    <property type="match status" value="1"/>
</dbReference>
<feature type="coiled-coil region" evidence="12">
    <location>
        <begin position="694"/>
        <end position="721"/>
    </location>
</feature>
<dbReference type="Pfam" id="PF02518">
    <property type="entry name" value="HATPase_c"/>
    <property type="match status" value="1"/>
</dbReference>
<evidence type="ECO:0000256" key="1">
    <source>
        <dbReference type="ARBA" id="ARBA00000085"/>
    </source>
</evidence>
<dbReference type="InterPro" id="IPR035965">
    <property type="entry name" value="PAS-like_dom_sf"/>
</dbReference>
<dbReference type="SUPFAM" id="SSF52172">
    <property type="entry name" value="CheY-like"/>
    <property type="match status" value="1"/>
</dbReference>
<feature type="domain" description="PAC" evidence="16">
    <location>
        <begin position="107"/>
        <end position="160"/>
    </location>
</feature>
<keyword evidence="3 11" id="KW-0597">Phosphoprotein</keyword>
<sequence length="1087" mass="121186">MQVSRESYEQLRMELEAERARAEALACDRNLLTALIESLSDEIWFCDAEANLKLLNKAARIGLGLDSGDLFRPLDNVNTQLEILRPDGTPRSLDEAPLRLALRGQPVQREEQIRHLKTGELRWREYRANPVRDARGAITGAVGLARDITEVKRTKEALRESEERFRIALLHSPAVVFAKDLDLRFTWIYNPPFGLSPNEIIGHRLQDLFKQGEDDIQESIARTVIETGRSARLEAPISVHGEITWWDIDLEQTRDEHGHATGIIGVAFNITDRKKAEASLRESEEKFRKIFSSCPDPISISTLEDGRYIEVNDAFTRTSGFSRDEVIGESSLDLGIWLAPRDRQQIKDKLQDRGSLRNFVSKCHTKAGETRTVLLSAEILEIEGQPCLLSVSKDITLLKKREGELRKREADYRSLVEHSPDSIVRFDRKLRRIYINPAFEKVTGASREHSLNKTPSETVGLPVKGSSFEASLLEAFECGVPKEAEIEYLNPSGKRILHCWIVPEFGQNGQVDTVLSIAHDITVRKLAEARMKLQQDRLETLLQLSQMTESTEDEILGFILEASIQLTRSRFGFLGAVDKAKGVMTFPKCSIGTMEHCAVKALPESFDLGWAGLWSTCLRLEKPFITNDYSAEHPAKRGLPHGHVPIDRLLAVPLVDSGEVTFVAVVANKPEDYDQSDVTQVTLLLEGMLAHLKRRQVEEAHRQAREEAEAANRAKSDFLANMSHELRTPLNGIIGMIDLASLNCADEKNRDYLRMAKDSGGLLLDIINDLLDLAKIESGKFELEKKAFSLRDVLDSTLNPLFMAARRKGLQSSLDVDDSVPDCLIGDQGRLRQVVTNLVGNAVKFTEKGEVDVSLGLAPQRPTSDSLQVLFSIRDTGIGIPPDKHEAIFENFTQVGRSYSSKYGGTGLGLAIARDLVNLMGGTISVESEEGKGSTFMFTATFGVAEHAPRVESKGRDLPGIDGKQLRVLVIEDNPINLIVATELLTMHGCSVETAETARVGLEKLGQSEFDVVFLDIRLPDMVGTEVLQRIRRGEAGNPDVHVVALTAYALQDDRDRFLRAGMDDYLAKPVSSDSLLRVLQRIQKRS</sequence>
<dbReference type="InterPro" id="IPR036097">
    <property type="entry name" value="HisK_dim/P_sf"/>
</dbReference>
<dbReference type="Pfam" id="PF00512">
    <property type="entry name" value="HisKA"/>
    <property type="match status" value="1"/>
</dbReference>
<evidence type="ECO:0000259" key="13">
    <source>
        <dbReference type="PROSITE" id="PS50109"/>
    </source>
</evidence>
<evidence type="ECO:0000256" key="5">
    <source>
        <dbReference type="ARBA" id="ARBA00022741"/>
    </source>
</evidence>
<dbReference type="Pfam" id="PF00989">
    <property type="entry name" value="PAS"/>
    <property type="match status" value="1"/>
</dbReference>
<dbReference type="InterPro" id="IPR003018">
    <property type="entry name" value="GAF"/>
</dbReference>
<dbReference type="SUPFAM" id="SSF55785">
    <property type="entry name" value="PYP-like sensor domain (PAS domain)"/>
    <property type="match status" value="4"/>
</dbReference>
<dbReference type="PROSITE" id="PS50109">
    <property type="entry name" value="HIS_KIN"/>
    <property type="match status" value="1"/>
</dbReference>
<organism evidence="17 18">
    <name type="scientific">Desulfocurvibacter africanus PCS</name>
    <dbReference type="NCBI Taxonomy" id="1262666"/>
    <lineage>
        <taxon>Bacteria</taxon>
        <taxon>Pseudomonadati</taxon>
        <taxon>Thermodesulfobacteriota</taxon>
        <taxon>Desulfovibrionia</taxon>
        <taxon>Desulfovibrionales</taxon>
        <taxon>Desulfovibrionaceae</taxon>
        <taxon>Desulfocurvibacter</taxon>
    </lineage>
</organism>
<feature type="coiled-coil region" evidence="12">
    <location>
        <begin position="1"/>
        <end position="28"/>
    </location>
</feature>
<dbReference type="InterPro" id="IPR029016">
    <property type="entry name" value="GAF-like_dom_sf"/>
</dbReference>
<dbReference type="PANTHER" id="PTHR45339">
    <property type="entry name" value="HYBRID SIGNAL TRANSDUCTION HISTIDINE KINASE J"/>
    <property type="match status" value="1"/>
</dbReference>
<feature type="domain" description="PAS" evidence="15">
    <location>
        <begin position="28"/>
        <end position="105"/>
    </location>
</feature>
<dbReference type="SMART" id="SM00387">
    <property type="entry name" value="HATPase_c"/>
    <property type="match status" value="1"/>
</dbReference>
<dbReference type="InterPro" id="IPR000014">
    <property type="entry name" value="PAS"/>
</dbReference>
<comment type="caution">
    <text evidence="17">The sequence shown here is derived from an EMBL/GenBank/DDBJ whole genome shotgun (WGS) entry which is preliminary data.</text>
</comment>
<dbReference type="PANTHER" id="PTHR45339:SF1">
    <property type="entry name" value="HYBRID SIGNAL TRANSDUCTION HISTIDINE KINASE J"/>
    <property type="match status" value="1"/>
</dbReference>
<keyword evidence="12" id="KW-0175">Coiled coil</keyword>
<evidence type="ECO:0000256" key="11">
    <source>
        <dbReference type="PROSITE-ProRule" id="PRU00169"/>
    </source>
</evidence>
<feature type="domain" description="PAS" evidence="15">
    <location>
        <begin position="283"/>
        <end position="351"/>
    </location>
</feature>
<dbReference type="InterPro" id="IPR013767">
    <property type="entry name" value="PAS_fold"/>
</dbReference>
<dbReference type="SUPFAM" id="SSF55874">
    <property type="entry name" value="ATPase domain of HSP90 chaperone/DNA topoisomerase II/histidine kinase"/>
    <property type="match status" value="1"/>
</dbReference>
<evidence type="ECO:0000256" key="12">
    <source>
        <dbReference type="SAM" id="Coils"/>
    </source>
</evidence>
<dbReference type="InterPro" id="IPR001789">
    <property type="entry name" value="Sig_transdc_resp-reg_receiver"/>
</dbReference>
<gene>
    <name evidence="17" type="ORF">PCS_03171</name>
</gene>
<feature type="domain" description="PAC" evidence="16">
    <location>
        <begin position="482"/>
        <end position="533"/>
    </location>
</feature>
<dbReference type="SUPFAM" id="SSF47384">
    <property type="entry name" value="Homodimeric domain of signal transducing histidine kinase"/>
    <property type="match status" value="1"/>
</dbReference>
<accession>M5PPC7</accession>
<dbReference type="EC" id="2.7.13.3" evidence="2"/>
<dbReference type="PATRIC" id="fig|1262666.3.peg.3214"/>
<dbReference type="Gene3D" id="3.30.565.10">
    <property type="entry name" value="Histidine kinase-like ATPase, C-terminal domain"/>
    <property type="match status" value="1"/>
</dbReference>
<dbReference type="CDD" id="cd16922">
    <property type="entry name" value="HATPase_EvgS-ArcB-TorS-like"/>
    <property type="match status" value="1"/>
</dbReference>
<feature type="domain" description="Response regulatory" evidence="14">
    <location>
        <begin position="967"/>
        <end position="1084"/>
    </location>
</feature>
<dbReference type="InterPro" id="IPR003594">
    <property type="entry name" value="HATPase_dom"/>
</dbReference>
<dbReference type="PROSITE" id="PS50110">
    <property type="entry name" value="RESPONSE_REGULATORY"/>
    <property type="match status" value="1"/>
</dbReference>
<dbReference type="Proteomes" id="UP000011922">
    <property type="component" value="Unassembled WGS sequence"/>
</dbReference>
<dbReference type="InterPro" id="IPR005467">
    <property type="entry name" value="His_kinase_dom"/>
</dbReference>
<keyword evidence="4" id="KW-0808">Transferase</keyword>
<keyword evidence="5" id="KW-0547">Nucleotide-binding</keyword>
<dbReference type="EMBL" id="AOSV01000035">
    <property type="protein sequence ID" value="EMG36107.1"/>
    <property type="molecule type" value="Genomic_DNA"/>
</dbReference>
<dbReference type="Gene3D" id="3.30.450.40">
    <property type="match status" value="1"/>
</dbReference>
<dbReference type="CDD" id="cd00082">
    <property type="entry name" value="HisKA"/>
    <property type="match status" value="1"/>
</dbReference>
<protein>
    <recommendedName>
        <fullName evidence="10">Sensory/regulatory protein RpfC</fullName>
        <ecNumber evidence="2">2.7.13.3</ecNumber>
    </recommendedName>
</protein>
<evidence type="ECO:0000313" key="17">
    <source>
        <dbReference type="EMBL" id="EMG36107.1"/>
    </source>
</evidence>
<dbReference type="Pfam" id="PF13185">
    <property type="entry name" value="GAF_2"/>
    <property type="match status" value="1"/>
</dbReference>
<dbReference type="CDD" id="cd17546">
    <property type="entry name" value="REC_hyHK_CKI1_RcsC-like"/>
    <property type="match status" value="1"/>
</dbReference>